<name>A0AAV5FTQ4_ELECO</name>
<evidence type="ECO:0000313" key="2">
    <source>
        <dbReference type="EMBL" id="GJN37636.1"/>
    </source>
</evidence>
<dbReference type="AlphaFoldDB" id="A0AAV5FTQ4"/>
<keyword evidence="1" id="KW-0812">Transmembrane</keyword>
<dbReference type="PANTHER" id="PTHR33782:SF15">
    <property type="entry name" value="OS01G0121500 PROTEIN"/>
    <property type="match status" value="1"/>
</dbReference>
<evidence type="ECO:0000256" key="1">
    <source>
        <dbReference type="SAM" id="Phobius"/>
    </source>
</evidence>
<comment type="caution">
    <text evidence="2">The sequence shown here is derived from an EMBL/GenBank/DDBJ whole genome shotgun (WGS) entry which is preliminary data.</text>
</comment>
<dbReference type="PANTHER" id="PTHR33782">
    <property type="entry name" value="OS01G0121600 PROTEIN"/>
    <property type="match status" value="1"/>
</dbReference>
<accession>A0AAV5FTQ4</accession>
<gene>
    <name evidence="2" type="primary">gb26611</name>
    <name evidence="2" type="ORF">PR202_gb26611</name>
</gene>
<reference evidence="2" key="2">
    <citation type="submission" date="2021-12" db="EMBL/GenBank/DDBJ databases">
        <title>Resequencing data analysis of finger millet.</title>
        <authorList>
            <person name="Hatakeyama M."/>
            <person name="Aluri S."/>
            <person name="Balachadran M.T."/>
            <person name="Sivarajan S.R."/>
            <person name="Poveda L."/>
            <person name="Shimizu-Inatsugi R."/>
            <person name="Schlapbach R."/>
            <person name="Sreeman S.M."/>
            <person name="Shimizu K.K."/>
        </authorList>
    </citation>
    <scope>NUCLEOTIDE SEQUENCE</scope>
</reference>
<organism evidence="2 3">
    <name type="scientific">Eleusine coracana subsp. coracana</name>
    <dbReference type="NCBI Taxonomy" id="191504"/>
    <lineage>
        <taxon>Eukaryota</taxon>
        <taxon>Viridiplantae</taxon>
        <taxon>Streptophyta</taxon>
        <taxon>Embryophyta</taxon>
        <taxon>Tracheophyta</taxon>
        <taxon>Spermatophyta</taxon>
        <taxon>Magnoliopsida</taxon>
        <taxon>Liliopsida</taxon>
        <taxon>Poales</taxon>
        <taxon>Poaceae</taxon>
        <taxon>PACMAD clade</taxon>
        <taxon>Chloridoideae</taxon>
        <taxon>Cynodonteae</taxon>
        <taxon>Eleusininae</taxon>
        <taxon>Eleusine</taxon>
    </lineage>
</organism>
<proteinExistence type="predicted"/>
<dbReference type="Proteomes" id="UP001054889">
    <property type="component" value="Unassembled WGS sequence"/>
</dbReference>
<reference evidence="2" key="1">
    <citation type="journal article" date="2018" name="DNA Res.">
        <title>Multiple hybrid de novo genome assembly of finger millet, an orphan allotetraploid crop.</title>
        <authorList>
            <person name="Hatakeyama M."/>
            <person name="Aluri S."/>
            <person name="Balachadran M.T."/>
            <person name="Sivarajan S.R."/>
            <person name="Patrignani A."/>
            <person name="Gruter S."/>
            <person name="Poveda L."/>
            <person name="Shimizu-Inatsugi R."/>
            <person name="Baeten J."/>
            <person name="Francoijs K.J."/>
            <person name="Nataraja K.N."/>
            <person name="Reddy Y.A.N."/>
            <person name="Phadnis S."/>
            <person name="Ravikumar R.L."/>
            <person name="Schlapbach R."/>
            <person name="Sreeman S.M."/>
            <person name="Shimizu K.K."/>
        </authorList>
    </citation>
    <scope>NUCLEOTIDE SEQUENCE</scope>
</reference>
<keyword evidence="1" id="KW-0472">Membrane</keyword>
<sequence>MQLLRCEFAAVRAPVPAAWSVPRPSLRTSTKKKKPAAAAVCCAASRRDDAEFGCGESGRLVDEGMVELRRRIHEMRAAERNWEPPADWCAWENEWYGTYDADVRHLVGALQARLLSARPGVGVGIVAALALAVPASGFVIVSHLLDAWRGLLSNLPH</sequence>
<evidence type="ECO:0000313" key="3">
    <source>
        <dbReference type="Proteomes" id="UP001054889"/>
    </source>
</evidence>
<feature type="transmembrane region" description="Helical" evidence="1">
    <location>
        <begin position="121"/>
        <end position="145"/>
    </location>
</feature>
<protein>
    <submittedName>
        <fullName evidence="2">Uncharacterized protein</fullName>
    </submittedName>
</protein>
<dbReference type="EMBL" id="BQKI01000095">
    <property type="protein sequence ID" value="GJN37636.1"/>
    <property type="molecule type" value="Genomic_DNA"/>
</dbReference>
<keyword evidence="3" id="KW-1185">Reference proteome</keyword>
<keyword evidence="1" id="KW-1133">Transmembrane helix</keyword>